<evidence type="ECO:0000256" key="1">
    <source>
        <dbReference type="ARBA" id="ARBA00004123"/>
    </source>
</evidence>
<evidence type="ECO:0000259" key="8">
    <source>
        <dbReference type="PROSITE" id="PS50016"/>
    </source>
</evidence>
<keyword evidence="4" id="KW-0862">Zinc</keyword>
<dbReference type="InterPro" id="IPR011011">
    <property type="entry name" value="Znf_FYVE_PHD"/>
</dbReference>
<evidence type="ECO:0000313" key="10">
    <source>
        <dbReference type="Proteomes" id="UP000243052"/>
    </source>
</evidence>
<evidence type="ECO:0000313" key="9">
    <source>
        <dbReference type="EMBL" id="AMD19055.1"/>
    </source>
</evidence>
<keyword evidence="7" id="KW-0175">Coiled coil</keyword>
<evidence type="ECO:0000256" key="7">
    <source>
        <dbReference type="SAM" id="Coils"/>
    </source>
</evidence>
<dbReference type="InterPro" id="IPR013083">
    <property type="entry name" value="Znf_RING/FYVE/PHD"/>
</dbReference>
<dbReference type="Gene3D" id="3.30.40.10">
    <property type="entry name" value="Zinc/RING finger domain, C3HC4 (zinc finger)"/>
    <property type="match status" value="1"/>
</dbReference>
<dbReference type="RefSeq" id="XP_017986051.1">
    <property type="nucleotide sequence ID" value="XM_018130562.1"/>
</dbReference>
<feature type="domain" description="PHD-type" evidence="8">
    <location>
        <begin position="22"/>
        <end position="72"/>
    </location>
</feature>
<dbReference type="GO" id="GO:0048188">
    <property type="term" value="C:Set1C/COMPASS complex"/>
    <property type="evidence" value="ECO:0007669"/>
    <property type="project" value="InterPro"/>
</dbReference>
<dbReference type="GO" id="GO:0008270">
    <property type="term" value="F:zinc ion binding"/>
    <property type="evidence" value="ECO:0007669"/>
    <property type="project" value="UniProtKB-KW"/>
</dbReference>
<dbReference type="GeneID" id="28722511"/>
<keyword evidence="3 6" id="KW-0863">Zinc-finger</keyword>
<sequence length="337" mass="39160">MSLPSWCPQYNPTKYDPVTGQEVYCICKKPDNGELMALCDGCEDWFHFSCVKLPELYKNLVFSFYCPYCQDGITYNAQPGDPLPKTIWKRKCRLIECYKECAANSKYCSSEHGELYMTNMIKKMGGMHESVTGILKQMLKTENFESLGAKELPPADRQQDPELYDKLYGFDVRLKELEEQINELNEHKRPVIRARIDELNNYIAWLDDVNKNLFHEDYESGDEMASTKKKSKASKCKRKAKKKSICGYKQNHQIPTSAEEFASAYVEDESTAYSVCCKLRCIKHQDWANILLRSWNFELESIDNSEQRTQLLINVRKEQLAIQFHEALINKNNINAQ</sequence>
<organism evidence="9 10">
    <name type="scientific">Eremothecium sinecaudum</name>
    <dbReference type="NCBI Taxonomy" id="45286"/>
    <lineage>
        <taxon>Eukaryota</taxon>
        <taxon>Fungi</taxon>
        <taxon>Dikarya</taxon>
        <taxon>Ascomycota</taxon>
        <taxon>Saccharomycotina</taxon>
        <taxon>Saccharomycetes</taxon>
        <taxon>Saccharomycetales</taxon>
        <taxon>Saccharomycetaceae</taxon>
        <taxon>Eremothecium</taxon>
    </lineage>
</organism>
<dbReference type="PROSITE" id="PS50016">
    <property type="entry name" value="ZF_PHD_2"/>
    <property type="match status" value="1"/>
</dbReference>
<keyword evidence="10" id="KW-1185">Reference proteome</keyword>
<keyword evidence="2" id="KW-0479">Metal-binding</keyword>
<reference evidence="9 10" key="1">
    <citation type="submission" date="2016-01" db="EMBL/GenBank/DDBJ databases">
        <title>Genome sequence of the yeast Holleya sinecauda.</title>
        <authorList>
            <person name="Dietrich F.S."/>
        </authorList>
    </citation>
    <scope>NUCLEOTIDE SEQUENCE [LARGE SCALE GENOMIC DNA]</scope>
    <source>
        <strain evidence="9 10">ATCC 58844</strain>
    </source>
</reference>
<dbReference type="Pfam" id="PF00628">
    <property type="entry name" value="PHD"/>
    <property type="match status" value="1"/>
</dbReference>
<dbReference type="PANTHER" id="PTHR46174">
    <property type="entry name" value="CXXC-TYPE ZINC FINGER PROTEIN 1"/>
    <property type="match status" value="1"/>
</dbReference>
<dbReference type="SMART" id="SM00249">
    <property type="entry name" value="PHD"/>
    <property type="match status" value="1"/>
</dbReference>
<evidence type="ECO:0000256" key="6">
    <source>
        <dbReference type="PROSITE-ProRule" id="PRU00146"/>
    </source>
</evidence>
<feature type="coiled-coil region" evidence="7">
    <location>
        <begin position="167"/>
        <end position="194"/>
    </location>
</feature>
<keyword evidence="5" id="KW-0539">Nucleus</keyword>
<accession>A0A109UX07</accession>
<gene>
    <name evidence="9" type="ORF">AW171_hschr2865</name>
</gene>
<dbReference type="PANTHER" id="PTHR46174:SF1">
    <property type="entry name" value="CXXC-TYPE ZINC FINGER PROTEIN 1"/>
    <property type="match status" value="1"/>
</dbReference>
<evidence type="ECO:0000256" key="3">
    <source>
        <dbReference type="ARBA" id="ARBA00022771"/>
    </source>
</evidence>
<evidence type="ECO:0000256" key="5">
    <source>
        <dbReference type="ARBA" id="ARBA00023242"/>
    </source>
</evidence>
<dbReference type="AlphaFoldDB" id="A0A109UX07"/>
<dbReference type="InterPro" id="IPR037869">
    <property type="entry name" value="Spp1/CFP1"/>
</dbReference>
<dbReference type="OrthoDB" id="436852at2759"/>
<dbReference type="EMBL" id="CP014242">
    <property type="protein sequence ID" value="AMD19055.1"/>
    <property type="molecule type" value="Genomic_DNA"/>
</dbReference>
<dbReference type="SUPFAM" id="SSF57903">
    <property type="entry name" value="FYVE/PHD zinc finger"/>
    <property type="match status" value="1"/>
</dbReference>
<protein>
    <submittedName>
        <fullName evidence="9">HBR154Cp</fullName>
    </submittedName>
</protein>
<dbReference type="STRING" id="45286.A0A109UX07"/>
<dbReference type="InterPro" id="IPR019787">
    <property type="entry name" value="Znf_PHD-finger"/>
</dbReference>
<dbReference type="GO" id="GO:0045893">
    <property type="term" value="P:positive regulation of DNA-templated transcription"/>
    <property type="evidence" value="ECO:0007669"/>
    <property type="project" value="TreeGrafter"/>
</dbReference>
<evidence type="ECO:0000256" key="4">
    <source>
        <dbReference type="ARBA" id="ARBA00022833"/>
    </source>
</evidence>
<proteinExistence type="predicted"/>
<evidence type="ECO:0000256" key="2">
    <source>
        <dbReference type="ARBA" id="ARBA00022723"/>
    </source>
</evidence>
<name>A0A109UX07_9SACH</name>
<dbReference type="Proteomes" id="UP000243052">
    <property type="component" value="Chromosome ii"/>
</dbReference>
<comment type="subcellular location">
    <subcellularLocation>
        <location evidence="1">Nucleus</location>
    </subcellularLocation>
</comment>
<dbReference type="InterPro" id="IPR001965">
    <property type="entry name" value="Znf_PHD"/>
</dbReference>